<evidence type="ECO:0000313" key="12">
    <source>
        <dbReference type="Proteomes" id="UP001381003"/>
    </source>
</evidence>
<accession>A0ABZ2F9I5</accession>
<keyword evidence="6 10" id="KW-0407">Ion channel</keyword>
<feature type="transmembrane region" description="Helical" evidence="10">
    <location>
        <begin position="97"/>
        <end position="119"/>
    </location>
</feature>
<keyword evidence="12" id="KW-1185">Reference proteome</keyword>
<evidence type="ECO:0000256" key="4">
    <source>
        <dbReference type="ARBA" id="ARBA00022989"/>
    </source>
</evidence>
<feature type="transmembrane region" description="Helical" evidence="10">
    <location>
        <begin position="68"/>
        <end position="85"/>
    </location>
</feature>
<keyword evidence="4 10" id="KW-1133">Transmembrane helix</keyword>
<keyword evidence="5 10" id="KW-0472">Membrane</keyword>
<keyword evidence="2 10" id="KW-1003">Cell membrane</keyword>
<dbReference type="Pfam" id="PF02537">
    <property type="entry name" value="CRCB"/>
    <property type="match status" value="1"/>
</dbReference>
<evidence type="ECO:0000256" key="3">
    <source>
        <dbReference type="ARBA" id="ARBA00022692"/>
    </source>
</evidence>
<evidence type="ECO:0000256" key="10">
    <source>
        <dbReference type="HAMAP-Rule" id="MF_00454"/>
    </source>
</evidence>
<gene>
    <name evidence="10" type="primary">fluC</name>
    <name evidence="10" type="synonym">crcB</name>
    <name evidence="11" type="ORF">N5P18_09490</name>
</gene>
<keyword evidence="10" id="KW-0406">Ion transport</keyword>
<keyword evidence="3 10" id="KW-0812">Transmembrane</keyword>
<evidence type="ECO:0000256" key="2">
    <source>
        <dbReference type="ARBA" id="ARBA00022475"/>
    </source>
</evidence>
<feature type="binding site" evidence="10">
    <location>
        <position position="75"/>
    </location>
    <ligand>
        <name>Na(+)</name>
        <dbReference type="ChEBI" id="CHEBI:29101"/>
        <note>structural</note>
    </ligand>
</feature>
<keyword evidence="10" id="KW-0479">Metal-binding</keyword>
<evidence type="ECO:0000256" key="7">
    <source>
        <dbReference type="ARBA" id="ARBA00035120"/>
    </source>
</evidence>
<dbReference type="RefSeq" id="WP_338537523.1">
    <property type="nucleotide sequence ID" value="NZ_CP104874.1"/>
</dbReference>
<evidence type="ECO:0000313" key="11">
    <source>
        <dbReference type="EMBL" id="WWF03942.1"/>
    </source>
</evidence>
<evidence type="ECO:0000256" key="8">
    <source>
        <dbReference type="ARBA" id="ARBA00035585"/>
    </source>
</evidence>
<feature type="binding site" evidence="10">
    <location>
        <position position="78"/>
    </location>
    <ligand>
        <name>Na(+)</name>
        <dbReference type="ChEBI" id="CHEBI:29101"/>
        <note>structural</note>
    </ligand>
</feature>
<comment type="subcellular location">
    <subcellularLocation>
        <location evidence="1 10">Cell membrane</location>
        <topology evidence="1 10">Multi-pass membrane protein</topology>
    </subcellularLocation>
</comment>
<evidence type="ECO:0000256" key="6">
    <source>
        <dbReference type="ARBA" id="ARBA00023303"/>
    </source>
</evidence>
<organism evidence="11 12">
    <name type="scientific">Janibacter terrae</name>
    <dbReference type="NCBI Taxonomy" id="103817"/>
    <lineage>
        <taxon>Bacteria</taxon>
        <taxon>Bacillati</taxon>
        <taxon>Actinomycetota</taxon>
        <taxon>Actinomycetes</taxon>
        <taxon>Micrococcales</taxon>
        <taxon>Intrasporangiaceae</taxon>
        <taxon>Janibacter</taxon>
    </lineage>
</organism>
<keyword evidence="10" id="KW-0813">Transport</keyword>
<reference evidence="11 12" key="1">
    <citation type="submission" date="2022-09" db="EMBL/GenBank/DDBJ databases">
        <title>Complete genome sequence of Janibacter terrae strain COS04-44, PCL-degrading bacteria isolated from oil spilled coast.</title>
        <authorList>
            <person name="Park H."/>
            <person name="Kim J.Y."/>
            <person name="An S.H."/>
            <person name="Lee C.M."/>
            <person name="Weon H.-Y."/>
        </authorList>
    </citation>
    <scope>NUCLEOTIDE SEQUENCE [LARGE SCALE GENOMIC DNA]</scope>
    <source>
        <strain evidence="11 12">COS04-44</strain>
    </source>
</reference>
<dbReference type="Proteomes" id="UP001381003">
    <property type="component" value="Chromosome"/>
</dbReference>
<feature type="transmembrane region" description="Helical" evidence="10">
    <location>
        <begin position="9"/>
        <end position="28"/>
    </location>
</feature>
<dbReference type="InterPro" id="IPR003691">
    <property type="entry name" value="FluC"/>
</dbReference>
<protein>
    <recommendedName>
        <fullName evidence="10">Fluoride-specific ion channel FluC</fullName>
    </recommendedName>
</protein>
<proteinExistence type="inferred from homology"/>
<name>A0ABZ2F9I5_9MICO</name>
<evidence type="ECO:0000256" key="9">
    <source>
        <dbReference type="ARBA" id="ARBA00049940"/>
    </source>
</evidence>
<evidence type="ECO:0000256" key="5">
    <source>
        <dbReference type="ARBA" id="ARBA00023136"/>
    </source>
</evidence>
<dbReference type="HAMAP" id="MF_00454">
    <property type="entry name" value="FluC"/>
    <property type="match status" value="1"/>
</dbReference>
<comment type="catalytic activity">
    <reaction evidence="8">
        <text>fluoride(in) = fluoride(out)</text>
        <dbReference type="Rhea" id="RHEA:76159"/>
        <dbReference type="ChEBI" id="CHEBI:17051"/>
    </reaction>
    <physiologicalReaction direction="left-to-right" evidence="8">
        <dbReference type="Rhea" id="RHEA:76160"/>
    </physiologicalReaction>
</comment>
<comment type="activity regulation">
    <text evidence="10">Na(+) is not transported, but it plays an essential structural role and its presence is essential for fluoride channel function.</text>
</comment>
<keyword evidence="10" id="KW-0915">Sodium</keyword>
<feature type="transmembrane region" description="Helical" evidence="10">
    <location>
        <begin position="34"/>
        <end position="56"/>
    </location>
</feature>
<sequence length="140" mass="13969">MSRAPGEGGTLLAVAAGGVLGSLGRWAVSSVAGAPWGTVVVNLTGALTLGLLVAWLGAAQRHPLVRPFVAVGLLGGWTTYSTLALDGHALATDGLGGLLGYLALTLGLGVGAALAGLVIGERLWHTPPLVDDTAIDQEEL</sequence>
<evidence type="ECO:0000256" key="1">
    <source>
        <dbReference type="ARBA" id="ARBA00004651"/>
    </source>
</evidence>
<dbReference type="EMBL" id="CP104874">
    <property type="protein sequence ID" value="WWF03942.1"/>
    <property type="molecule type" value="Genomic_DNA"/>
</dbReference>
<comment type="similarity">
    <text evidence="7 10">Belongs to the fluoride channel Fluc/FEX (TC 1.A.43) family.</text>
</comment>
<comment type="function">
    <text evidence="9 10">Fluoride-specific ion channel. Important for reducing fluoride concentration in the cell, thus reducing its toxicity.</text>
</comment>